<name>A0A4V4HHA2_DENBC</name>
<dbReference type="GO" id="GO:0008194">
    <property type="term" value="F:UDP-glycosyltransferase activity"/>
    <property type="evidence" value="ECO:0007669"/>
    <property type="project" value="InterPro"/>
</dbReference>
<dbReference type="AlphaFoldDB" id="A0A4V4HHA2"/>
<dbReference type="PANTHER" id="PTHR48045">
    <property type="entry name" value="UDP-GLYCOSYLTRANSFERASE 72B1"/>
    <property type="match status" value="1"/>
</dbReference>
<dbReference type="CDD" id="cd03784">
    <property type="entry name" value="GT1_Gtf-like"/>
    <property type="match status" value="1"/>
</dbReference>
<dbReference type="PANTHER" id="PTHR48045:SF20">
    <property type="entry name" value="UDP-RHAMNOSE:RHAMNOSYLTRANSFERASE 1"/>
    <property type="match status" value="1"/>
</dbReference>
<accession>A0A4V4HHA2</accession>
<dbReference type="Proteomes" id="UP000297245">
    <property type="component" value="Unassembled WGS sequence"/>
</dbReference>
<reference evidence="2 3" key="1">
    <citation type="journal article" date="2019" name="Nat. Ecol. Evol.">
        <title>Megaphylogeny resolves global patterns of mushroom evolution.</title>
        <authorList>
            <person name="Varga T."/>
            <person name="Krizsan K."/>
            <person name="Foldi C."/>
            <person name="Dima B."/>
            <person name="Sanchez-Garcia M."/>
            <person name="Sanchez-Ramirez S."/>
            <person name="Szollosi G.J."/>
            <person name="Szarkandi J.G."/>
            <person name="Papp V."/>
            <person name="Albert L."/>
            <person name="Andreopoulos W."/>
            <person name="Angelini C."/>
            <person name="Antonin V."/>
            <person name="Barry K.W."/>
            <person name="Bougher N.L."/>
            <person name="Buchanan P."/>
            <person name="Buyck B."/>
            <person name="Bense V."/>
            <person name="Catcheside P."/>
            <person name="Chovatia M."/>
            <person name="Cooper J."/>
            <person name="Damon W."/>
            <person name="Desjardin D."/>
            <person name="Finy P."/>
            <person name="Geml J."/>
            <person name="Haridas S."/>
            <person name="Hughes K."/>
            <person name="Justo A."/>
            <person name="Karasinski D."/>
            <person name="Kautmanova I."/>
            <person name="Kiss B."/>
            <person name="Kocsube S."/>
            <person name="Kotiranta H."/>
            <person name="LaButti K.M."/>
            <person name="Lechner B.E."/>
            <person name="Liimatainen K."/>
            <person name="Lipzen A."/>
            <person name="Lukacs Z."/>
            <person name="Mihaltcheva S."/>
            <person name="Morgado L.N."/>
            <person name="Niskanen T."/>
            <person name="Noordeloos M.E."/>
            <person name="Ohm R.A."/>
            <person name="Ortiz-Santana B."/>
            <person name="Ovrebo C."/>
            <person name="Racz N."/>
            <person name="Riley R."/>
            <person name="Savchenko A."/>
            <person name="Shiryaev A."/>
            <person name="Soop K."/>
            <person name="Spirin V."/>
            <person name="Szebenyi C."/>
            <person name="Tomsovsky M."/>
            <person name="Tulloss R.E."/>
            <person name="Uehling J."/>
            <person name="Grigoriev I.V."/>
            <person name="Vagvolgyi C."/>
            <person name="Papp T."/>
            <person name="Martin F.M."/>
            <person name="Miettinen O."/>
            <person name="Hibbett D.S."/>
            <person name="Nagy L.G."/>
        </authorList>
    </citation>
    <scope>NUCLEOTIDE SEQUENCE [LARGE SCALE GENOMIC DNA]</scope>
    <source>
        <strain evidence="2 3">CBS 962.96</strain>
    </source>
</reference>
<keyword evidence="1 2" id="KW-0808">Transferase</keyword>
<protein>
    <submittedName>
        <fullName evidence="2">UDP-Glycosyltransferase/glycogen phosphorylase</fullName>
    </submittedName>
</protein>
<dbReference type="OrthoDB" id="5835829at2759"/>
<evidence type="ECO:0000313" key="2">
    <source>
        <dbReference type="EMBL" id="THV01916.1"/>
    </source>
</evidence>
<gene>
    <name evidence="2" type="ORF">K435DRAFT_377186</name>
</gene>
<proteinExistence type="predicted"/>
<dbReference type="EMBL" id="ML179083">
    <property type="protein sequence ID" value="THV01916.1"/>
    <property type="molecule type" value="Genomic_DNA"/>
</dbReference>
<sequence>MFKNTTGEVVHVPGCPPMYDYEWHPQATALNSTPLFTFAHIHTRSTEGAFVVSSSAYEEGAIKGWRTWFRAMGKPVYEVGPLSLPDTNWKDSRPSEKDLMVIDFMDRMQQRFGEKSLIYVSFGTVFFPADPSKVWILFDELIANQVPFIFAHTSELANVPDDKKKLIAESGIGMEMKWAPQEIILKHPATGWFISHGGWNSVQEALVHRTPMIYWPMSADQPYNAALVSLQHKAGFELLEVRTSAEGLPGQPYRCKDDLALEFTIESARREIRALLENVKGEEGRVVRKNCEELSEKMGKTWDKDGGSKRDLGEFLSRFIDGTS</sequence>
<dbReference type="Gene3D" id="3.40.50.2000">
    <property type="entry name" value="Glycogen Phosphorylase B"/>
    <property type="match status" value="2"/>
</dbReference>
<dbReference type="SUPFAM" id="SSF53756">
    <property type="entry name" value="UDP-Glycosyltransferase/glycogen phosphorylase"/>
    <property type="match status" value="1"/>
</dbReference>
<evidence type="ECO:0000313" key="3">
    <source>
        <dbReference type="Proteomes" id="UP000297245"/>
    </source>
</evidence>
<dbReference type="InterPro" id="IPR002213">
    <property type="entry name" value="UDP_glucos_trans"/>
</dbReference>
<keyword evidence="3" id="KW-1185">Reference proteome</keyword>
<dbReference type="Pfam" id="PF00201">
    <property type="entry name" value="UDPGT"/>
    <property type="match status" value="1"/>
</dbReference>
<organism evidence="2 3">
    <name type="scientific">Dendrothele bispora (strain CBS 962.96)</name>
    <dbReference type="NCBI Taxonomy" id="1314807"/>
    <lineage>
        <taxon>Eukaryota</taxon>
        <taxon>Fungi</taxon>
        <taxon>Dikarya</taxon>
        <taxon>Basidiomycota</taxon>
        <taxon>Agaricomycotina</taxon>
        <taxon>Agaricomycetes</taxon>
        <taxon>Agaricomycetidae</taxon>
        <taxon>Agaricales</taxon>
        <taxon>Agaricales incertae sedis</taxon>
        <taxon>Dendrothele</taxon>
    </lineage>
</organism>
<evidence type="ECO:0000256" key="1">
    <source>
        <dbReference type="ARBA" id="ARBA00022679"/>
    </source>
</evidence>